<protein>
    <submittedName>
        <fullName evidence="2">Uncharacterized protein</fullName>
    </submittedName>
</protein>
<sequence>MERKEESVICLIYTSEGRRRERERDNYEEEDKFLQTSAKSFQGEHKKSAEADSARKTASLRDIERGHRLREMKPWAGLISWPVIDPSIKDNKRPRLSSEEKQVRRKAYLCL</sequence>
<dbReference type="Proteomes" id="UP000237105">
    <property type="component" value="Unassembled WGS sequence"/>
</dbReference>
<dbReference type="AlphaFoldDB" id="A0A2P5D021"/>
<evidence type="ECO:0000313" key="2">
    <source>
        <dbReference type="EMBL" id="PON66633.1"/>
    </source>
</evidence>
<organism evidence="2 3">
    <name type="scientific">Parasponia andersonii</name>
    <name type="common">Sponia andersonii</name>
    <dbReference type="NCBI Taxonomy" id="3476"/>
    <lineage>
        <taxon>Eukaryota</taxon>
        <taxon>Viridiplantae</taxon>
        <taxon>Streptophyta</taxon>
        <taxon>Embryophyta</taxon>
        <taxon>Tracheophyta</taxon>
        <taxon>Spermatophyta</taxon>
        <taxon>Magnoliopsida</taxon>
        <taxon>eudicotyledons</taxon>
        <taxon>Gunneridae</taxon>
        <taxon>Pentapetalae</taxon>
        <taxon>rosids</taxon>
        <taxon>fabids</taxon>
        <taxon>Rosales</taxon>
        <taxon>Cannabaceae</taxon>
        <taxon>Parasponia</taxon>
    </lineage>
</organism>
<dbReference type="EMBL" id="JXTB01000078">
    <property type="protein sequence ID" value="PON66633.1"/>
    <property type="molecule type" value="Genomic_DNA"/>
</dbReference>
<gene>
    <name evidence="2" type="ORF">PanWU01x14_108750</name>
</gene>
<name>A0A2P5D021_PARAD</name>
<evidence type="ECO:0000313" key="3">
    <source>
        <dbReference type="Proteomes" id="UP000237105"/>
    </source>
</evidence>
<accession>A0A2P5D021</accession>
<comment type="caution">
    <text evidence="2">The sequence shown here is derived from an EMBL/GenBank/DDBJ whole genome shotgun (WGS) entry which is preliminary data.</text>
</comment>
<reference evidence="3" key="1">
    <citation type="submission" date="2016-06" db="EMBL/GenBank/DDBJ databases">
        <title>Parallel loss of symbiosis genes in relatives of nitrogen-fixing non-legume Parasponia.</title>
        <authorList>
            <person name="Van Velzen R."/>
            <person name="Holmer R."/>
            <person name="Bu F."/>
            <person name="Rutten L."/>
            <person name="Van Zeijl A."/>
            <person name="Liu W."/>
            <person name="Santuari L."/>
            <person name="Cao Q."/>
            <person name="Sharma T."/>
            <person name="Shen D."/>
            <person name="Roswanjaya Y."/>
            <person name="Wardhani T."/>
            <person name="Kalhor M.S."/>
            <person name="Jansen J."/>
            <person name="Van den Hoogen J."/>
            <person name="Gungor B."/>
            <person name="Hartog M."/>
            <person name="Hontelez J."/>
            <person name="Verver J."/>
            <person name="Yang W.-C."/>
            <person name="Schijlen E."/>
            <person name="Repin R."/>
            <person name="Schilthuizen M."/>
            <person name="Schranz E."/>
            <person name="Heidstra R."/>
            <person name="Miyata K."/>
            <person name="Fedorova E."/>
            <person name="Kohlen W."/>
            <person name="Bisseling T."/>
            <person name="Smit S."/>
            <person name="Geurts R."/>
        </authorList>
    </citation>
    <scope>NUCLEOTIDE SEQUENCE [LARGE SCALE GENOMIC DNA]</scope>
    <source>
        <strain evidence="3">cv. WU1-14</strain>
    </source>
</reference>
<feature type="compositionally biased region" description="Basic and acidic residues" evidence="1">
    <location>
        <begin position="42"/>
        <end position="65"/>
    </location>
</feature>
<dbReference type="OrthoDB" id="10491989at2759"/>
<feature type="region of interest" description="Disordered" evidence="1">
    <location>
        <begin position="18"/>
        <end position="65"/>
    </location>
</feature>
<proteinExistence type="predicted"/>
<keyword evidence="3" id="KW-1185">Reference proteome</keyword>
<evidence type="ECO:0000256" key="1">
    <source>
        <dbReference type="SAM" id="MobiDB-lite"/>
    </source>
</evidence>